<reference evidence="2 3" key="1">
    <citation type="submission" date="2021-11" db="EMBL/GenBank/DDBJ databases">
        <authorList>
            <person name="Islam A."/>
            <person name="Islam S."/>
            <person name="Flora M.S."/>
            <person name="Rahman M."/>
            <person name="Ziaur R.M."/>
            <person name="Epstein J.H."/>
            <person name="Hassan M."/>
            <person name="Klassen M."/>
            <person name="Woodard K."/>
            <person name="Webb A."/>
            <person name="Webby R.J."/>
            <person name="El Zowalaty M.E."/>
        </authorList>
    </citation>
    <scope>NUCLEOTIDE SEQUENCE [LARGE SCALE GENOMIC DNA]</scope>
    <source>
        <strain evidence="2">Pbs1</strain>
    </source>
</reference>
<feature type="region of interest" description="Disordered" evidence="1">
    <location>
        <begin position="1"/>
        <end position="51"/>
    </location>
</feature>
<gene>
    <name evidence="2" type="ORF">PBS001_LOCUS7881</name>
</gene>
<dbReference type="Proteomes" id="UP001158986">
    <property type="component" value="Unassembled WGS sequence"/>
</dbReference>
<evidence type="ECO:0000313" key="2">
    <source>
        <dbReference type="EMBL" id="CAH0521427.1"/>
    </source>
</evidence>
<accession>A0ABN8D8D6</accession>
<keyword evidence="3" id="KW-1185">Reference proteome</keyword>
<dbReference type="EMBL" id="CAKLCB010000379">
    <property type="protein sequence ID" value="CAH0521427.1"/>
    <property type="molecule type" value="Genomic_DNA"/>
</dbReference>
<protein>
    <submittedName>
        <fullName evidence="2">Uncharacterized protein</fullName>
    </submittedName>
</protein>
<evidence type="ECO:0000256" key="1">
    <source>
        <dbReference type="SAM" id="MobiDB-lite"/>
    </source>
</evidence>
<organism evidence="2 3">
    <name type="scientific">Peronospora belbahrii</name>
    <dbReference type="NCBI Taxonomy" id="622444"/>
    <lineage>
        <taxon>Eukaryota</taxon>
        <taxon>Sar</taxon>
        <taxon>Stramenopiles</taxon>
        <taxon>Oomycota</taxon>
        <taxon>Peronosporomycetes</taxon>
        <taxon>Peronosporales</taxon>
        <taxon>Peronosporaceae</taxon>
        <taxon>Peronospora</taxon>
    </lineage>
</organism>
<proteinExistence type="predicted"/>
<comment type="caution">
    <text evidence="2">The sequence shown here is derived from an EMBL/GenBank/DDBJ whole genome shotgun (WGS) entry which is preliminary data.</text>
</comment>
<sequence>MRQSPRGRNECNNNWQRSQHPQHDISPLPSQSKHQVQSFNPHHPQSSFHQSRTTCNVTHMQRDVVAFVETFRAHQSNLTAPPNALTLDIVVQAICHHFRVNAFEELMDIRALQLPILKQLHTVNQRLFYNMKGYGLSTNSRLVTPFFTLKQYNIFIARP</sequence>
<evidence type="ECO:0000313" key="3">
    <source>
        <dbReference type="Proteomes" id="UP001158986"/>
    </source>
</evidence>
<name>A0ABN8D8D6_9STRA</name>
<feature type="compositionally biased region" description="Polar residues" evidence="1">
    <location>
        <begin position="28"/>
        <end position="51"/>
    </location>
</feature>
<feature type="compositionally biased region" description="Polar residues" evidence="1">
    <location>
        <begin position="10"/>
        <end position="19"/>
    </location>
</feature>